<evidence type="ECO:0000256" key="1">
    <source>
        <dbReference type="PROSITE-ProRule" id="PRU00047"/>
    </source>
</evidence>
<dbReference type="PANTHER" id="PTHR31286">
    <property type="entry name" value="GLYCINE-RICH CELL WALL STRUCTURAL PROTEIN 1.8-LIKE"/>
    <property type="match status" value="1"/>
</dbReference>
<protein>
    <recommendedName>
        <fullName evidence="2">CCHC-type domain-containing protein</fullName>
    </recommendedName>
</protein>
<feature type="domain" description="CCHC-type" evidence="2">
    <location>
        <begin position="210"/>
        <end position="224"/>
    </location>
</feature>
<dbReference type="PANTHER" id="PTHR31286:SF153">
    <property type="entry name" value="DUF4283 DOMAIN PROTEIN"/>
    <property type="match status" value="1"/>
</dbReference>
<organism evidence="3">
    <name type="scientific">Sesamum radiatum</name>
    <name type="common">Black benniseed</name>
    <dbReference type="NCBI Taxonomy" id="300843"/>
    <lineage>
        <taxon>Eukaryota</taxon>
        <taxon>Viridiplantae</taxon>
        <taxon>Streptophyta</taxon>
        <taxon>Embryophyta</taxon>
        <taxon>Tracheophyta</taxon>
        <taxon>Spermatophyta</taxon>
        <taxon>Magnoliopsida</taxon>
        <taxon>eudicotyledons</taxon>
        <taxon>Gunneridae</taxon>
        <taxon>Pentapetalae</taxon>
        <taxon>asterids</taxon>
        <taxon>lamiids</taxon>
        <taxon>Lamiales</taxon>
        <taxon>Pedaliaceae</taxon>
        <taxon>Sesamum</taxon>
    </lineage>
</organism>
<dbReference type="InterPro" id="IPR025836">
    <property type="entry name" value="Zn_knuckle_CX2CX4HX4C"/>
</dbReference>
<keyword evidence="1" id="KW-0479">Metal-binding</keyword>
<dbReference type="InterPro" id="IPR040256">
    <property type="entry name" value="At4g02000-like"/>
</dbReference>
<dbReference type="GO" id="GO:0003676">
    <property type="term" value="F:nucleic acid binding"/>
    <property type="evidence" value="ECO:0007669"/>
    <property type="project" value="InterPro"/>
</dbReference>
<sequence>MGEVDRELERLKRNLNLTKTEESGVLIADGLWNNDTDSHNLCLIGRVLTSKAYRFKAFSTSISGMLNPVKAMDCQKLSGGRFYFDSTIIDRDRALDGSPWSFDRNIVVLNMIQEHENPLHVDLNCCDFHVHIYDLLLSKMTLGVAGYIGNRLGRFKQMDMDDSGCSWGATLRMRVSLDVNIPLQRAMKVRTTSGDEHLVTFSYERLTNFCYFCGRLGHISKYCKLPFAEGFSDPGTDTPYGAWLRAPLPTRRATTSVQRATSLKGKNPAVADLGWIHLW</sequence>
<reference evidence="3" key="1">
    <citation type="submission" date="2020-06" db="EMBL/GenBank/DDBJ databases">
        <authorList>
            <person name="Li T."/>
            <person name="Hu X."/>
            <person name="Zhang T."/>
            <person name="Song X."/>
            <person name="Zhang H."/>
            <person name="Dai N."/>
            <person name="Sheng W."/>
            <person name="Hou X."/>
            <person name="Wei L."/>
        </authorList>
    </citation>
    <scope>NUCLEOTIDE SEQUENCE</scope>
    <source>
        <strain evidence="3">G02</strain>
        <tissue evidence="3">Leaf</tissue>
    </source>
</reference>
<dbReference type="PROSITE" id="PS50158">
    <property type="entry name" value="ZF_CCHC"/>
    <property type="match status" value="1"/>
</dbReference>
<dbReference type="EMBL" id="JACGWJ010000016">
    <property type="protein sequence ID" value="KAL0361135.1"/>
    <property type="molecule type" value="Genomic_DNA"/>
</dbReference>
<dbReference type="Pfam" id="PF14392">
    <property type="entry name" value="zf-CCHC_4"/>
    <property type="match status" value="1"/>
</dbReference>
<dbReference type="InterPro" id="IPR001878">
    <property type="entry name" value="Znf_CCHC"/>
</dbReference>
<evidence type="ECO:0000313" key="3">
    <source>
        <dbReference type="EMBL" id="KAL0361135.1"/>
    </source>
</evidence>
<name>A0AAW2Q099_SESRA</name>
<dbReference type="GO" id="GO:0008270">
    <property type="term" value="F:zinc ion binding"/>
    <property type="evidence" value="ECO:0007669"/>
    <property type="project" value="UniProtKB-KW"/>
</dbReference>
<reference evidence="3" key="2">
    <citation type="journal article" date="2024" name="Plant">
        <title>Genomic evolution and insights into agronomic trait innovations of Sesamum species.</title>
        <authorList>
            <person name="Miao H."/>
            <person name="Wang L."/>
            <person name="Qu L."/>
            <person name="Liu H."/>
            <person name="Sun Y."/>
            <person name="Le M."/>
            <person name="Wang Q."/>
            <person name="Wei S."/>
            <person name="Zheng Y."/>
            <person name="Lin W."/>
            <person name="Duan Y."/>
            <person name="Cao H."/>
            <person name="Xiong S."/>
            <person name="Wang X."/>
            <person name="Wei L."/>
            <person name="Li C."/>
            <person name="Ma Q."/>
            <person name="Ju M."/>
            <person name="Zhao R."/>
            <person name="Li G."/>
            <person name="Mu C."/>
            <person name="Tian Q."/>
            <person name="Mei H."/>
            <person name="Zhang T."/>
            <person name="Gao T."/>
            <person name="Zhang H."/>
        </authorList>
    </citation>
    <scope>NUCLEOTIDE SEQUENCE</scope>
    <source>
        <strain evidence="3">G02</strain>
    </source>
</reference>
<dbReference type="AlphaFoldDB" id="A0AAW2Q099"/>
<gene>
    <name evidence="3" type="ORF">Sradi_3798000</name>
</gene>
<keyword evidence="1" id="KW-0863">Zinc-finger</keyword>
<proteinExistence type="predicted"/>
<accession>A0AAW2Q099</accession>
<comment type="caution">
    <text evidence="3">The sequence shown here is derived from an EMBL/GenBank/DDBJ whole genome shotgun (WGS) entry which is preliminary data.</text>
</comment>
<evidence type="ECO:0000259" key="2">
    <source>
        <dbReference type="PROSITE" id="PS50158"/>
    </source>
</evidence>
<keyword evidence="1" id="KW-0862">Zinc</keyword>